<dbReference type="EMBL" id="JAMQCR010000001">
    <property type="protein sequence ID" value="MCM2532567.1"/>
    <property type="molecule type" value="Genomic_DNA"/>
</dbReference>
<reference evidence="1 2" key="1">
    <citation type="submission" date="2022-06" db="EMBL/GenBank/DDBJ databases">
        <authorList>
            <person name="Jeon C.O."/>
        </authorList>
    </citation>
    <scope>NUCLEOTIDE SEQUENCE [LARGE SCALE GENOMIC DNA]</scope>
    <source>
        <strain evidence="1 2">KCTC 13943</strain>
    </source>
</reference>
<accession>A0ABT0WC10</accession>
<comment type="caution">
    <text evidence="1">The sequence shown here is derived from an EMBL/GenBank/DDBJ whole genome shotgun (WGS) entry which is preliminary data.</text>
</comment>
<dbReference type="Pfam" id="PF10676">
    <property type="entry name" value="gerPA"/>
    <property type="match status" value="1"/>
</dbReference>
<gene>
    <name evidence="1" type="ORF">NDK43_09430</name>
</gene>
<evidence type="ECO:0000313" key="1">
    <source>
        <dbReference type="EMBL" id="MCM2532567.1"/>
    </source>
</evidence>
<sequence>MGFNQDGVKIGTVSGGIVNFGGAIYISPISITKSITGSGGNNSGGVITTNSGLELPIKRV</sequence>
<dbReference type="Proteomes" id="UP001523262">
    <property type="component" value="Unassembled WGS sequence"/>
</dbReference>
<keyword evidence="2" id="KW-1185">Reference proteome</keyword>
<protein>
    <submittedName>
        <fullName evidence="1">Spore germination protein</fullName>
    </submittedName>
</protein>
<proteinExistence type="predicted"/>
<dbReference type="InterPro" id="IPR019618">
    <property type="entry name" value="Spore_germination_GerPA"/>
</dbReference>
<evidence type="ECO:0000313" key="2">
    <source>
        <dbReference type="Proteomes" id="UP001523262"/>
    </source>
</evidence>
<name>A0ABT0WC10_9BACI</name>
<organism evidence="1 2">
    <name type="scientific">Neobacillus pocheonensis</name>
    <dbReference type="NCBI Taxonomy" id="363869"/>
    <lineage>
        <taxon>Bacteria</taxon>
        <taxon>Bacillati</taxon>
        <taxon>Bacillota</taxon>
        <taxon>Bacilli</taxon>
        <taxon>Bacillales</taxon>
        <taxon>Bacillaceae</taxon>
        <taxon>Neobacillus</taxon>
    </lineage>
</organism>